<reference evidence="1" key="2">
    <citation type="journal article" date="2015" name="Fish Shellfish Immunol.">
        <title>Early steps in the European eel (Anguilla anguilla)-Vibrio vulnificus interaction in the gills: Role of the RtxA13 toxin.</title>
        <authorList>
            <person name="Callol A."/>
            <person name="Pajuelo D."/>
            <person name="Ebbesson L."/>
            <person name="Teles M."/>
            <person name="MacKenzie S."/>
            <person name="Amaro C."/>
        </authorList>
    </citation>
    <scope>NUCLEOTIDE SEQUENCE</scope>
</reference>
<evidence type="ECO:0000313" key="1">
    <source>
        <dbReference type="EMBL" id="JAH99346.1"/>
    </source>
</evidence>
<accession>A0A0E9XA91</accession>
<organism evidence="1">
    <name type="scientific">Anguilla anguilla</name>
    <name type="common">European freshwater eel</name>
    <name type="synonym">Muraena anguilla</name>
    <dbReference type="NCBI Taxonomy" id="7936"/>
    <lineage>
        <taxon>Eukaryota</taxon>
        <taxon>Metazoa</taxon>
        <taxon>Chordata</taxon>
        <taxon>Craniata</taxon>
        <taxon>Vertebrata</taxon>
        <taxon>Euteleostomi</taxon>
        <taxon>Actinopterygii</taxon>
        <taxon>Neopterygii</taxon>
        <taxon>Teleostei</taxon>
        <taxon>Anguilliformes</taxon>
        <taxon>Anguillidae</taxon>
        <taxon>Anguilla</taxon>
    </lineage>
</organism>
<dbReference type="AlphaFoldDB" id="A0A0E9XA91"/>
<dbReference type="EMBL" id="GBXM01009231">
    <property type="protein sequence ID" value="JAH99346.1"/>
    <property type="molecule type" value="Transcribed_RNA"/>
</dbReference>
<protein>
    <submittedName>
        <fullName evidence="1">Uncharacterized protein</fullName>
    </submittedName>
</protein>
<name>A0A0E9XA91_ANGAN</name>
<proteinExistence type="predicted"/>
<reference evidence="1" key="1">
    <citation type="submission" date="2014-11" db="EMBL/GenBank/DDBJ databases">
        <authorList>
            <person name="Amaro Gonzalez C."/>
        </authorList>
    </citation>
    <scope>NUCLEOTIDE SEQUENCE</scope>
</reference>
<dbReference type="PROSITE" id="PS51257">
    <property type="entry name" value="PROKAR_LIPOPROTEIN"/>
    <property type="match status" value="1"/>
</dbReference>
<sequence length="33" mass="3705">MAVRKLAQCVTFAVMSCMSVRVSPENPVIMHMH</sequence>